<proteinExistence type="predicted"/>
<dbReference type="NCBIfam" id="NF006169">
    <property type="entry name" value="PRK08310.1"/>
    <property type="match status" value="1"/>
</dbReference>
<dbReference type="Gene3D" id="3.90.1300.10">
    <property type="entry name" value="Amidase signature (AS) domain"/>
    <property type="match status" value="1"/>
</dbReference>
<reference evidence="2 3" key="1">
    <citation type="submission" date="2016-11" db="EMBL/GenBank/DDBJ databases">
        <authorList>
            <person name="Jaros S."/>
            <person name="Januszkiewicz K."/>
            <person name="Wedrychowicz H."/>
        </authorList>
    </citation>
    <scope>NUCLEOTIDE SEQUENCE [LARGE SCALE GENOMIC DNA]</scope>
    <source>
        <strain evidence="2 3">DSM 19436</strain>
    </source>
</reference>
<evidence type="ECO:0000259" key="1">
    <source>
        <dbReference type="Pfam" id="PF01425"/>
    </source>
</evidence>
<dbReference type="STRING" id="1122133.SAMN02745157_4170"/>
<dbReference type="Proteomes" id="UP000184485">
    <property type="component" value="Unassembled WGS sequence"/>
</dbReference>
<dbReference type="InterPro" id="IPR036928">
    <property type="entry name" value="AS_sf"/>
</dbReference>
<accession>A0A1M5JDZ5</accession>
<dbReference type="PANTHER" id="PTHR46310:SF7">
    <property type="entry name" value="AMIDASE 1"/>
    <property type="match status" value="1"/>
</dbReference>
<dbReference type="InterPro" id="IPR023631">
    <property type="entry name" value="Amidase_dom"/>
</dbReference>
<organism evidence="2 3">
    <name type="scientific">Kaistia soli DSM 19436</name>
    <dbReference type="NCBI Taxonomy" id="1122133"/>
    <lineage>
        <taxon>Bacteria</taxon>
        <taxon>Pseudomonadati</taxon>
        <taxon>Pseudomonadota</taxon>
        <taxon>Alphaproteobacteria</taxon>
        <taxon>Hyphomicrobiales</taxon>
        <taxon>Kaistiaceae</taxon>
        <taxon>Kaistia</taxon>
    </lineage>
</organism>
<dbReference type="EMBL" id="FQUP01000004">
    <property type="protein sequence ID" value="SHG38263.1"/>
    <property type="molecule type" value="Genomic_DNA"/>
</dbReference>
<dbReference type="InterPro" id="IPR020556">
    <property type="entry name" value="Amidase_CS"/>
</dbReference>
<dbReference type="PROSITE" id="PS00571">
    <property type="entry name" value="AMIDASES"/>
    <property type="match status" value="1"/>
</dbReference>
<dbReference type="Pfam" id="PF01425">
    <property type="entry name" value="Amidase"/>
    <property type="match status" value="1"/>
</dbReference>
<evidence type="ECO:0000313" key="2">
    <source>
        <dbReference type="EMBL" id="SHG38263.1"/>
    </source>
</evidence>
<gene>
    <name evidence="2" type="ORF">SAMN02745157_4170</name>
</gene>
<dbReference type="SUPFAM" id="SSF75304">
    <property type="entry name" value="Amidase signature (AS) enzymes"/>
    <property type="match status" value="1"/>
</dbReference>
<keyword evidence="3" id="KW-1185">Reference proteome</keyword>
<name>A0A1M5JDZ5_9HYPH</name>
<feature type="domain" description="Amidase" evidence="1">
    <location>
        <begin position="31"/>
        <end position="394"/>
    </location>
</feature>
<dbReference type="PANTHER" id="PTHR46310">
    <property type="entry name" value="AMIDASE 1"/>
    <property type="match status" value="1"/>
</dbReference>
<dbReference type="AlphaFoldDB" id="A0A1M5JDZ5"/>
<protein>
    <submittedName>
        <fullName evidence="2">Amidase</fullName>
    </submittedName>
</protein>
<evidence type="ECO:0000313" key="3">
    <source>
        <dbReference type="Proteomes" id="UP000184485"/>
    </source>
</evidence>
<sequence length="404" mass="42444">MSFSPSERVLMPSATDPVDAFVDYDAIPVASATTGPLAGLRLAVKDLYDVAGYPTGAGHPLVRQQSTIKTTSAPAVQALLDAGAAFVGKTHTDEFAYSMNGENAHYGTPINVRAPGRIPGGSSSGSAAAVSAEIVDIALGTDTGGSVRAPASYNGLIGLRPTFGRIDISDVFPLAHSFDTVGWFARDADTFARVGDVLLGPDETGAPLTRFIVGDDIHALLLGDLEEAAVRSATPRIAAHLEPAGAVIVAQEGLAAWRMIFRTIQAYEAWQAHGTWIKANNPHFGPGVRERFEWASHVADDEYASAGARRRQVRERLTALLGDDTVLAIPTTPGIAPLRGLEGEVLDSYRDRALSMLCSAGLAGLPQINLPLAEHQGCPLGVSLVAPAGRDRALIDLARRIMAG</sequence>